<accession>A0ABQ3NK99</accession>
<protein>
    <recommendedName>
        <fullName evidence="4">Transposase</fullName>
    </recommendedName>
</protein>
<evidence type="ECO:0000313" key="3">
    <source>
        <dbReference type="Proteomes" id="UP000660554"/>
    </source>
</evidence>
<keyword evidence="3" id="KW-1185">Reference proteome</keyword>
<organism evidence="2 3">
    <name type="scientific">Streptomyces virginiae</name>
    <name type="common">Streptomyces cinnamonensis</name>
    <dbReference type="NCBI Taxonomy" id="1961"/>
    <lineage>
        <taxon>Bacteria</taxon>
        <taxon>Bacillati</taxon>
        <taxon>Actinomycetota</taxon>
        <taxon>Actinomycetes</taxon>
        <taxon>Kitasatosporales</taxon>
        <taxon>Streptomycetaceae</taxon>
        <taxon>Streptomyces</taxon>
    </lineage>
</organism>
<proteinExistence type="predicted"/>
<evidence type="ECO:0008006" key="4">
    <source>
        <dbReference type="Google" id="ProtNLM"/>
    </source>
</evidence>
<evidence type="ECO:0000313" key="2">
    <source>
        <dbReference type="EMBL" id="GHI13185.1"/>
    </source>
</evidence>
<feature type="compositionally biased region" description="Basic and acidic residues" evidence="1">
    <location>
        <begin position="1"/>
        <end position="17"/>
    </location>
</feature>
<reference evidence="3" key="1">
    <citation type="submission" date="2020-09" db="EMBL/GenBank/DDBJ databases">
        <title>Whole genome shotgun sequence of Streptomyces cinnamonensis NBRC 15873.</title>
        <authorList>
            <person name="Komaki H."/>
            <person name="Tamura T."/>
        </authorList>
    </citation>
    <scope>NUCLEOTIDE SEQUENCE [LARGE SCALE GENOMIC DNA]</scope>
    <source>
        <strain evidence="3">NBRC 15873</strain>
    </source>
</reference>
<feature type="region of interest" description="Disordered" evidence="1">
    <location>
        <begin position="1"/>
        <end position="36"/>
    </location>
</feature>
<gene>
    <name evidence="2" type="ORF">Scinn_26480</name>
</gene>
<dbReference type="Proteomes" id="UP000660554">
    <property type="component" value="Unassembled WGS sequence"/>
</dbReference>
<comment type="caution">
    <text evidence="2">The sequence shown here is derived from an EMBL/GenBank/DDBJ whole genome shotgun (WGS) entry which is preliminary data.</text>
</comment>
<name>A0ABQ3NK99_STRVG</name>
<evidence type="ECO:0000256" key="1">
    <source>
        <dbReference type="SAM" id="MobiDB-lite"/>
    </source>
</evidence>
<dbReference type="EMBL" id="BNDV01000008">
    <property type="protein sequence ID" value="GHI13185.1"/>
    <property type="molecule type" value="Genomic_DNA"/>
</dbReference>
<sequence length="59" mass="6432">MASDSIREHGGRADGQDTKGVPARSGQPWSRTTDESEKAMVYIERNKTADVLTCCYAAL</sequence>